<gene>
    <name evidence="1" type="ORF">QAD02_003991</name>
</gene>
<evidence type="ECO:0000313" key="2">
    <source>
        <dbReference type="Proteomes" id="UP001239111"/>
    </source>
</evidence>
<reference evidence="1" key="1">
    <citation type="submission" date="2023-04" db="EMBL/GenBank/DDBJ databases">
        <title>A chromosome-level genome assembly of the parasitoid wasp Eretmocerus hayati.</title>
        <authorList>
            <person name="Zhong Y."/>
            <person name="Liu S."/>
            <person name="Liu Y."/>
        </authorList>
    </citation>
    <scope>NUCLEOTIDE SEQUENCE</scope>
    <source>
        <strain evidence="1">ZJU_SS_LIU_2023</strain>
    </source>
</reference>
<dbReference type="Proteomes" id="UP001239111">
    <property type="component" value="Chromosome 3"/>
</dbReference>
<sequence length="760" mass="86688">MQAELEEIINISLTKALDNDAKGNIGLAYAYYTAVLELCPAKRKELEKRFTSVLCEWGIYLECSNRFNDVIKCYKNSLEMFSENPVMLNNFAAHFLRIKQPLKGIEYLEKALQINNDYLPAERNLQNAYSIAVERWHFPMLNDRQRNCAFAKAIHKTISLGYDTVLDIGTGTGLLSLYAHNAGAKKIFACDQSPVMCHIAEQVFLRHKTENISVICKESSLLRIPQDIPDRIKLIVTEIFDAGLFGELVIPTLIDAHKNLLSPHGIIIPLSATLFIAAIESKYVRLRYSAVFHDSQSPKYLRFGNVTISPDETFYDTEDLNNIHANHITEPRPSLKVDFNDLSDLEYFNKDGVKEVFTVKCRYNGILDGLVAWFKLTLDEEIELDSSQEKSSWPVAVFASTPQNVSCQDHIIITAEIQNGKLKCSYIVKDKVIDTSGRSYFCMPRDVIAFLNDELYLESLAEAAKSKKDTTIESVFDTCPFPIYGLTMMKENIKCKALYYQSQNESLKRFINHIIDINNICGQVHFVSDFSEINCKVDEIFIHNFDMKGELMDAGQLSYRDMYSDLLSPTGSIIPEKIILIGQLGHSESLPLMVSVKDHNLRIDSTSQESLTEIHHTGTDIDSKDMTCDINSSGSSIYHISEYINKFKINQVFDLHSDLYYCDMLSDVEKLIEMDDAEMKEEIVDFKILESSNSKIHPNALICWYEIHLTDNIIQNTRRNNSFMNHMAFVYENELDQVANGENVSVKIQQMRDIVKVKIV</sequence>
<protein>
    <submittedName>
        <fullName evidence="1">Uncharacterized protein</fullName>
    </submittedName>
</protein>
<name>A0ACC2NQ40_9HYME</name>
<accession>A0ACC2NQ40</accession>
<comment type="caution">
    <text evidence="1">The sequence shown here is derived from an EMBL/GenBank/DDBJ whole genome shotgun (WGS) entry which is preliminary data.</text>
</comment>
<dbReference type="EMBL" id="CM056743">
    <property type="protein sequence ID" value="KAJ8672731.1"/>
    <property type="molecule type" value="Genomic_DNA"/>
</dbReference>
<keyword evidence="2" id="KW-1185">Reference proteome</keyword>
<proteinExistence type="predicted"/>
<evidence type="ECO:0000313" key="1">
    <source>
        <dbReference type="EMBL" id="KAJ8672731.1"/>
    </source>
</evidence>
<organism evidence="1 2">
    <name type="scientific">Eretmocerus hayati</name>
    <dbReference type="NCBI Taxonomy" id="131215"/>
    <lineage>
        <taxon>Eukaryota</taxon>
        <taxon>Metazoa</taxon>
        <taxon>Ecdysozoa</taxon>
        <taxon>Arthropoda</taxon>
        <taxon>Hexapoda</taxon>
        <taxon>Insecta</taxon>
        <taxon>Pterygota</taxon>
        <taxon>Neoptera</taxon>
        <taxon>Endopterygota</taxon>
        <taxon>Hymenoptera</taxon>
        <taxon>Apocrita</taxon>
        <taxon>Proctotrupomorpha</taxon>
        <taxon>Chalcidoidea</taxon>
        <taxon>Aphelinidae</taxon>
        <taxon>Aphelininae</taxon>
        <taxon>Eretmocerus</taxon>
    </lineage>
</organism>